<dbReference type="EMBL" id="JAAGAX010000008">
    <property type="protein sequence ID" value="KAF2307282.1"/>
    <property type="molecule type" value="Genomic_DNA"/>
</dbReference>
<dbReference type="PANTHER" id="PTHR34365">
    <property type="entry name" value="ENOLASE (DUF1399)"/>
    <property type="match status" value="1"/>
</dbReference>
<evidence type="ECO:0000313" key="3">
    <source>
        <dbReference type="Proteomes" id="UP000467840"/>
    </source>
</evidence>
<dbReference type="Proteomes" id="UP000467840">
    <property type="component" value="Chromosome 9"/>
</dbReference>
<protein>
    <recommendedName>
        <fullName evidence="1">GRPD C-terminal domain-containing protein</fullName>
    </recommendedName>
</protein>
<proteinExistence type="predicted"/>
<feature type="domain" description="GRPD C-terminal" evidence="1">
    <location>
        <begin position="450"/>
        <end position="505"/>
    </location>
</feature>
<organism evidence="2 3">
    <name type="scientific">Hevea brasiliensis</name>
    <name type="common">Para rubber tree</name>
    <name type="synonym">Siphonia brasiliensis</name>
    <dbReference type="NCBI Taxonomy" id="3981"/>
    <lineage>
        <taxon>Eukaryota</taxon>
        <taxon>Viridiplantae</taxon>
        <taxon>Streptophyta</taxon>
        <taxon>Embryophyta</taxon>
        <taxon>Tracheophyta</taxon>
        <taxon>Spermatophyta</taxon>
        <taxon>Magnoliopsida</taxon>
        <taxon>eudicotyledons</taxon>
        <taxon>Gunneridae</taxon>
        <taxon>Pentapetalae</taxon>
        <taxon>rosids</taxon>
        <taxon>fabids</taxon>
        <taxon>Malpighiales</taxon>
        <taxon>Euphorbiaceae</taxon>
        <taxon>Crotonoideae</taxon>
        <taxon>Micrandreae</taxon>
        <taxon>Hevea</taxon>
    </lineage>
</organism>
<evidence type="ECO:0000313" key="2">
    <source>
        <dbReference type="EMBL" id="KAF2307282.1"/>
    </source>
</evidence>
<sequence>MSATARTLSEISEVDTVRLTLDLVSAAKRNVGFLRAVSESQWLHDRATVVEAIRRYDELWMPLMSDLLVLGSTPPMVLPPFDIEWVWFCHTLNPVSYRQYCETRFSKFLGKPAIFDEENEEYALMRCKELWMRRYPNECFENQVDSSLLQSDPVVKNEDLLNEVTKQRLLCSKVSWPYISELVYLIAARQRYKGFMLYVLQRFTDGCSRIVPSLDIFLMWMTHQTVKEKEVEETKKLWEKAFDQPYEKAGGTIEFHGLAPFKPPVYWEVSNSDVNTKYKSLLPRFLLEVCIFVRLKSRMSIEAVPDDKKHNFLRLRMLRCHSELKIDKPMSGFSLDSWKKASHLYCEFNTKGLMLELHKLGGGCFKTRKIEDTATFLWNDLLRANSLTMERELGKQMRVVLSITPPVQASYLLKCVPDRVTDDSGAMVSDVILRMNHYKPQEGRWLSRTVLDHAGRECFVVRIRVGGGFWRRGGETPSAVKWEDRIIEVREGSWSYVAGSIGKAPGFVTLVRFTEDNPTGRATALLNWKLLIIEVLPEEDAVLAILLCISILRSVSEMRKEDVGNLLIRRRLKEAKLGSRDWGSVILDPSSFSSSISSPYLEPWYWNPKAVVTSETGPNVTRQPATNYSPVEGGDKLYKRGIIT</sequence>
<evidence type="ECO:0000259" key="1">
    <source>
        <dbReference type="Pfam" id="PF25335"/>
    </source>
</evidence>
<comment type="caution">
    <text evidence="2">The sequence shown here is derived from an EMBL/GenBank/DDBJ whole genome shotgun (WGS) entry which is preliminary data.</text>
</comment>
<keyword evidence="3" id="KW-1185">Reference proteome</keyword>
<accession>A0A6A6M0S1</accession>
<dbReference type="InterPro" id="IPR009836">
    <property type="entry name" value="GRDP-like"/>
</dbReference>
<dbReference type="Pfam" id="PF07173">
    <property type="entry name" value="GRDP-like"/>
    <property type="match status" value="1"/>
</dbReference>
<gene>
    <name evidence="2" type="ORF">GH714_026080</name>
</gene>
<dbReference type="AlphaFoldDB" id="A0A6A6M0S1"/>
<dbReference type="PANTHER" id="PTHR34365:SF2">
    <property type="entry name" value="ENOLASE (DUF1399)"/>
    <property type="match status" value="1"/>
</dbReference>
<name>A0A6A6M0S1_HEVBR</name>
<feature type="domain" description="GRPD C-terminal" evidence="1">
    <location>
        <begin position="506"/>
        <end position="535"/>
    </location>
</feature>
<dbReference type="Pfam" id="PF25335">
    <property type="entry name" value="GRDP_C"/>
    <property type="match status" value="2"/>
</dbReference>
<dbReference type="InterPro" id="IPR057518">
    <property type="entry name" value="GRDP_C"/>
</dbReference>
<reference evidence="2 3" key="1">
    <citation type="journal article" date="2020" name="Mol. Plant">
        <title>The Chromosome-Based Rubber Tree Genome Provides New Insights into Spurge Genome Evolution and Rubber Biosynthesis.</title>
        <authorList>
            <person name="Liu J."/>
            <person name="Shi C."/>
            <person name="Shi C.C."/>
            <person name="Li W."/>
            <person name="Zhang Q.J."/>
            <person name="Zhang Y."/>
            <person name="Li K."/>
            <person name="Lu H.F."/>
            <person name="Shi C."/>
            <person name="Zhu S.T."/>
            <person name="Xiao Z.Y."/>
            <person name="Nan H."/>
            <person name="Yue Y."/>
            <person name="Zhu X.G."/>
            <person name="Wu Y."/>
            <person name="Hong X.N."/>
            <person name="Fan G.Y."/>
            <person name="Tong Y."/>
            <person name="Zhang D."/>
            <person name="Mao C.L."/>
            <person name="Liu Y.L."/>
            <person name="Hao S.J."/>
            <person name="Liu W.Q."/>
            <person name="Lv M.Q."/>
            <person name="Zhang H.B."/>
            <person name="Liu Y."/>
            <person name="Hu-Tang G.R."/>
            <person name="Wang J.P."/>
            <person name="Wang J.H."/>
            <person name="Sun Y.H."/>
            <person name="Ni S.B."/>
            <person name="Chen W.B."/>
            <person name="Zhang X.C."/>
            <person name="Jiao Y.N."/>
            <person name="Eichler E.E."/>
            <person name="Li G.H."/>
            <person name="Liu X."/>
            <person name="Gao L.Z."/>
        </authorList>
    </citation>
    <scope>NUCLEOTIDE SEQUENCE [LARGE SCALE GENOMIC DNA]</scope>
    <source>
        <strain evidence="3">cv. GT1</strain>
        <tissue evidence="2">Leaf</tissue>
    </source>
</reference>